<feature type="region of interest" description="Disordered" evidence="7">
    <location>
        <begin position="555"/>
        <end position="591"/>
    </location>
</feature>
<reference evidence="8 9" key="1">
    <citation type="submission" date="2024-02" db="EMBL/GenBank/DDBJ databases">
        <title>De novo assembly and annotation of 12 fungi associated with fruit tree decline syndrome in Ontario, Canada.</title>
        <authorList>
            <person name="Sulman M."/>
            <person name="Ellouze W."/>
            <person name="Ilyukhin E."/>
        </authorList>
    </citation>
    <scope>NUCLEOTIDE SEQUENCE [LARGE SCALE GENOMIC DNA]</scope>
    <source>
        <strain evidence="8 9">M97-236</strain>
    </source>
</reference>
<evidence type="ECO:0000256" key="4">
    <source>
        <dbReference type="ARBA" id="ARBA00023128"/>
    </source>
</evidence>
<evidence type="ECO:0000313" key="9">
    <source>
        <dbReference type="Proteomes" id="UP001521222"/>
    </source>
</evidence>
<feature type="region of interest" description="Disordered" evidence="7">
    <location>
        <begin position="1"/>
        <end position="55"/>
    </location>
</feature>
<dbReference type="Proteomes" id="UP001521222">
    <property type="component" value="Unassembled WGS sequence"/>
</dbReference>
<evidence type="ECO:0000256" key="3">
    <source>
        <dbReference type="ARBA" id="ARBA00022980"/>
    </source>
</evidence>
<proteinExistence type="inferred from homology"/>
<comment type="caution">
    <text evidence="8">The sequence shown here is derived from an EMBL/GenBank/DDBJ whole genome shotgun (WGS) entry which is preliminary data.</text>
</comment>
<evidence type="ECO:0000256" key="5">
    <source>
        <dbReference type="ARBA" id="ARBA00023274"/>
    </source>
</evidence>
<evidence type="ECO:0000256" key="6">
    <source>
        <dbReference type="ARBA" id="ARBA00035183"/>
    </source>
</evidence>
<organism evidence="8 9">
    <name type="scientific">Nothophoma quercina</name>
    <dbReference type="NCBI Taxonomy" id="749835"/>
    <lineage>
        <taxon>Eukaryota</taxon>
        <taxon>Fungi</taxon>
        <taxon>Dikarya</taxon>
        <taxon>Ascomycota</taxon>
        <taxon>Pezizomycotina</taxon>
        <taxon>Dothideomycetes</taxon>
        <taxon>Pleosporomycetidae</taxon>
        <taxon>Pleosporales</taxon>
        <taxon>Pleosporineae</taxon>
        <taxon>Didymellaceae</taxon>
        <taxon>Nothophoma</taxon>
    </lineage>
</organism>
<protein>
    <recommendedName>
        <fullName evidence="6">Large ribosomal subunit protein mL50</fullName>
    </recommendedName>
</protein>
<dbReference type="EMBL" id="JAKIXB020000037">
    <property type="protein sequence ID" value="KAL1594124.1"/>
    <property type="molecule type" value="Genomic_DNA"/>
</dbReference>
<dbReference type="InterPro" id="IPR018305">
    <property type="entry name" value="Ribosomal_m50"/>
</dbReference>
<name>A0ABR3QPP6_9PLEO</name>
<evidence type="ECO:0000256" key="2">
    <source>
        <dbReference type="ARBA" id="ARBA00008860"/>
    </source>
</evidence>
<keyword evidence="5" id="KW-0687">Ribonucleoprotein</keyword>
<dbReference type="Pfam" id="PF10501">
    <property type="entry name" value="Ribosomal_L50"/>
    <property type="match status" value="1"/>
</dbReference>
<sequence>MRRIPRPSRAIDASSAFQSSVRQRTASPCTHLRAFSSTPSPAFLLPGGKQDKKKHQQFVRRWQKRLLGESEPIGAHVDPYDPTSPVRIAPEDQGEEIEVLEEDANSAFPRYQKAEHGRKLKHVGGEEWLAKNEEGEMAREFEKLTLRTYTPLSLEMADQIEEWTGTPYTLRDENLLMAQTVHQVTGRPYTEFNFGMNKRTTDPVKLRKAFAQAVAEVYTLKQAGLDLDLSKLPNRGVYKRPNWVKNIKLYRTESGDLALAFPEYKSAEHFLKVIQDTPDFDAFEPEALEEDELLVEDVVEPVVPEASAAVPVMDPATPEFKRAAVVKQDPEKTFDFMSNRPVPRAKPIETPVATSAETVAEAPIVEETVQLEEALPVQPTHTPSSSTPSRHADFDTRAQTLTDAITQLRKEARLNSENTASQVNEVMWRHVPLTDNDVKFALFKRLLQLTGSRIPDPALSSSTTLGALYGHLRDAAKPAPTSLFSALHTEGQYIRQKAKSELSIDETKKRRADLGDLLTLGNVELRRAKPTMTEKRTKTGMEKVVQYALWERGLDTKGSRRGKGRKDVPVGTPLSQRSAKFLVGRTSQNAA</sequence>
<evidence type="ECO:0000256" key="1">
    <source>
        <dbReference type="ARBA" id="ARBA00004173"/>
    </source>
</evidence>
<comment type="subcellular location">
    <subcellularLocation>
        <location evidence="1">Mitochondrion</location>
    </subcellularLocation>
</comment>
<keyword evidence="4" id="KW-0496">Mitochondrion</keyword>
<gene>
    <name evidence="8" type="ORF">SLS59_008958</name>
</gene>
<feature type="compositionally biased region" description="Polar residues" evidence="7">
    <location>
        <begin position="15"/>
        <end position="28"/>
    </location>
</feature>
<comment type="similarity">
    <text evidence="2">Belongs to the mitochondrion-specific ribosomal protein mL50 family.</text>
</comment>
<keyword evidence="9" id="KW-1185">Reference proteome</keyword>
<evidence type="ECO:0000313" key="8">
    <source>
        <dbReference type="EMBL" id="KAL1594124.1"/>
    </source>
</evidence>
<accession>A0ABR3QPP6</accession>
<evidence type="ECO:0000256" key="7">
    <source>
        <dbReference type="SAM" id="MobiDB-lite"/>
    </source>
</evidence>
<keyword evidence="3" id="KW-0689">Ribosomal protein</keyword>